<organism evidence="21 22">
    <name type="scientific">Macaca fascicularis</name>
    <name type="common">Crab-eating macaque</name>
    <name type="synonym">Cynomolgus monkey</name>
    <dbReference type="NCBI Taxonomy" id="9541"/>
    <lineage>
        <taxon>Eukaryota</taxon>
        <taxon>Metazoa</taxon>
        <taxon>Chordata</taxon>
        <taxon>Craniata</taxon>
        <taxon>Vertebrata</taxon>
        <taxon>Euteleostomi</taxon>
        <taxon>Mammalia</taxon>
        <taxon>Eutheria</taxon>
        <taxon>Euarchontoglires</taxon>
        <taxon>Primates</taxon>
        <taxon>Haplorrhini</taxon>
        <taxon>Catarrhini</taxon>
        <taxon>Cercopithecidae</taxon>
        <taxon>Cercopithecinae</taxon>
        <taxon>Macaca</taxon>
    </lineage>
</organism>
<dbReference type="InterPro" id="IPR001879">
    <property type="entry name" value="GPCR_2_extracellular_dom"/>
</dbReference>
<dbReference type="GO" id="GO:0008528">
    <property type="term" value="F:G protein-coupled peptide receptor activity"/>
    <property type="evidence" value="ECO:0007669"/>
    <property type="project" value="TreeGrafter"/>
</dbReference>
<dbReference type="Proteomes" id="UP000233100">
    <property type="component" value="Chromosome 3"/>
</dbReference>
<feature type="domain" description="G-protein coupled receptors family 2 profile 2" evidence="20">
    <location>
        <begin position="170"/>
        <end position="421"/>
    </location>
</feature>
<evidence type="ECO:0000256" key="12">
    <source>
        <dbReference type="ARBA" id="ARBA00023224"/>
    </source>
</evidence>
<reference evidence="21 22" key="1">
    <citation type="submission" date="2013-03" db="EMBL/GenBank/DDBJ databases">
        <authorList>
            <person name="Warren W."/>
            <person name="Wilson R.K."/>
        </authorList>
    </citation>
    <scope>NUCLEOTIDE SEQUENCE</scope>
</reference>
<feature type="chain" id="PRO_5031162481" description="Growth hormone-releasing hormone receptor" evidence="18">
    <location>
        <begin position="32"/>
        <end position="597"/>
    </location>
</feature>
<evidence type="ECO:0000256" key="7">
    <source>
        <dbReference type="ARBA" id="ARBA00023040"/>
    </source>
</evidence>
<dbReference type="InterPro" id="IPR017983">
    <property type="entry name" value="GPCR_2_secretin-like_CS"/>
</dbReference>
<evidence type="ECO:0000256" key="10">
    <source>
        <dbReference type="ARBA" id="ARBA00023170"/>
    </source>
</evidence>
<dbReference type="FunFam" id="4.10.1240.10:FF:000014">
    <property type="entry name" value="Growth hormone-releasing hormone receptor 2"/>
    <property type="match status" value="1"/>
</dbReference>
<reference evidence="21" key="3">
    <citation type="submission" date="2025-09" db="UniProtKB">
        <authorList>
            <consortium name="Ensembl"/>
        </authorList>
    </citation>
    <scope>IDENTIFICATION</scope>
</reference>
<keyword evidence="22" id="KW-1185">Reference proteome</keyword>
<comment type="function">
    <text evidence="13">Receptor for GRF, coupled to G proteins which activate adenylyl cyclase. Stimulates somatotroph cell growth, growth hormone gene transcription and growth hormone secretion.</text>
</comment>
<dbReference type="AlphaFoldDB" id="A0A7N9DDL5"/>
<dbReference type="GO" id="GO:0030252">
    <property type="term" value="P:growth hormone secretion"/>
    <property type="evidence" value="ECO:0007669"/>
    <property type="project" value="Ensembl"/>
</dbReference>
<name>A0A7N9DDL5_MACFA</name>
<evidence type="ECO:0000256" key="1">
    <source>
        <dbReference type="ARBA" id="ARBA00004651"/>
    </source>
</evidence>
<evidence type="ECO:0000256" key="14">
    <source>
        <dbReference type="ARBA" id="ARBA00071070"/>
    </source>
</evidence>
<feature type="compositionally biased region" description="Low complexity" evidence="16">
    <location>
        <begin position="509"/>
        <end position="523"/>
    </location>
</feature>
<dbReference type="GO" id="GO:0009986">
    <property type="term" value="C:cell surface"/>
    <property type="evidence" value="ECO:0007669"/>
    <property type="project" value="Ensembl"/>
</dbReference>
<dbReference type="GO" id="GO:0007595">
    <property type="term" value="P:lactation"/>
    <property type="evidence" value="ECO:0007669"/>
    <property type="project" value="Ensembl"/>
</dbReference>
<dbReference type="GO" id="GO:0005637">
    <property type="term" value="C:nuclear inner membrane"/>
    <property type="evidence" value="ECO:0007669"/>
    <property type="project" value="Ensembl"/>
</dbReference>
<feature type="transmembrane region" description="Helical" evidence="17">
    <location>
        <begin position="282"/>
        <end position="302"/>
    </location>
</feature>
<dbReference type="PANTHER" id="PTHR45620">
    <property type="entry name" value="PDF RECEPTOR-LIKE PROTEIN-RELATED"/>
    <property type="match status" value="1"/>
</dbReference>
<dbReference type="GO" id="GO:0051384">
    <property type="term" value="P:response to glucocorticoid"/>
    <property type="evidence" value="ECO:0007669"/>
    <property type="project" value="Ensembl"/>
</dbReference>
<dbReference type="InterPro" id="IPR050332">
    <property type="entry name" value="GPCR_2"/>
</dbReference>
<keyword evidence="12" id="KW-0807">Transducer</keyword>
<dbReference type="PRINTS" id="PR00249">
    <property type="entry name" value="GPCRSECRETIN"/>
</dbReference>
<dbReference type="GO" id="GO:0008284">
    <property type="term" value="P:positive regulation of cell population proliferation"/>
    <property type="evidence" value="ECO:0007669"/>
    <property type="project" value="Ensembl"/>
</dbReference>
<dbReference type="GO" id="GO:0060133">
    <property type="term" value="P:somatotropin secreting cell development"/>
    <property type="evidence" value="ECO:0007669"/>
    <property type="project" value="Ensembl"/>
</dbReference>
<dbReference type="GO" id="GO:0042445">
    <property type="term" value="P:hormone metabolic process"/>
    <property type="evidence" value="ECO:0007669"/>
    <property type="project" value="Ensembl"/>
</dbReference>
<dbReference type="GO" id="GO:0043567">
    <property type="term" value="P:regulation of insulin-like growth factor receptor signaling pathway"/>
    <property type="evidence" value="ECO:0007669"/>
    <property type="project" value="Ensembl"/>
</dbReference>
<evidence type="ECO:0000256" key="8">
    <source>
        <dbReference type="ARBA" id="ARBA00023136"/>
    </source>
</evidence>
<evidence type="ECO:0000256" key="3">
    <source>
        <dbReference type="ARBA" id="ARBA00022475"/>
    </source>
</evidence>
<feature type="domain" description="G-protein coupled receptors family 2 profile 1" evidence="19">
    <location>
        <begin position="49"/>
        <end position="125"/>
    </location>
</feature>
<keyword evidence="9" id="KW-1015">Disulfide bond</keyword>
<dbReference type="GO" id="GO:0016363">
    <property type="term" value="C:nuclear matrix"/>
    <property type="evidence" value="ECO:0007669"/>
    <property type="project" value="Ensembl"/>
</dbReference>
<dbReference type="GO" id="GO:0005640">
    <property type="term" value="C:nuclear outer membrane"/>
    <property type="evidence" value="ECO:0007669"/>
    <property type="project" value="Ensembl"/>
</dbReference>
<evidence type="ECO:0000259" key="20">
    <source>
        <dbReference type="PROSITE" id="PS50261"/>
    </source>
</evidence>
<dbReference type="GO" id="GO:0051649">
    <property type="term" value="P:establishment of localization in cell"/>
    <property type="evidence" value="ECO:0007669"/>
    <property type="project" value="Ensembl"/>
</dbReference>
<dbReference type="PROSITE" id="PS50227">
    <property type="entry name" value="G_PROTEIN_RECEP_F2_3"/>
    <property type="match status" value="1"/>
</dbReference>
<reference evidence="21" key="2">
    <citation type="submission" date="2025-08" db="UniProtKB">
        <authorList>
            <consortium name="Ensembl"/>
        </authorList>
    </citation>
    <scope>IDENTIFICATION</scope>
</reference>
<keyword evidence="3" id="KW-1003">Cell membrane</keyword>
<dbReference type="InterPro" id="IPR000832">
    <property type="entry name" value="GPCR_2_secretin-like"/>
</dbReference>
<dbReference type="InterPro" id="IPR017981">
    <property type="entry name" value="GPCR_2-like_7TM"/>
</dbReference>
<dbReference type="Bgee" id="ENSMFAG00000031512">
    <property type="expression patterns" value="Expressed in pituitary gland and 1 other cell type or tissue"/>
</dbReference>
<evidence type="ECO:0000259" key="19">
    <source>
        <dbReference type="PROSITE" id="PS50227"/>
    </source>
</evidence>
<dbReference type="GO" id="GO:0051246">
    <property type="term" value="P:regulation of protein metabolic process"/>
    <property type="evidence" value="ECO:0007669"/>
    <property type="project" value="Ensembl"/>
</dbReference>
<comment type="similarity">
    <text evidence="2">Belongs to the G-protein coupled receptor 2 family.</text>
</comment>
<evidence type="ECO:0000256" key="18">
    <source>
        <dbReference type="SAM" id="SignalP"/>
    </source>
</evidence>
<evidence type="ECO:0000256" key="9">
    <source>
        <dbReference type="ARBA" id="ARBA00023157"/>
    </source>
</evidence>
<evidence type="ECO:0000313" key="22">
    <source>
        <dbReference type="Proteomes" id="UP000233100"/>
    </source>
</evidence>
<dbReference type="GO" id="GO:0040018">
    <property type="term" value="P:positive regulation of multicellular organism growth"/>
    <property type="evidence" value="ECO:0007669"/>
    <property type="project" value="Ensembl"/>
</dbReference>
<evidence type="ECO:0000256" key="5">
    <source>
        <dbReference type="ARBA" id="ARBA00022729"/>
    </source>
</evidence>
<dbReference type="PROSITE" id="PS00650">
    <property type="entry name" value="G_PROTEIN_RECEP_F2_2"/>
    <property type="match status" value="1"/>
</dbReference>
<dbReference type="GO" id="GO:0007166">
    <property type="term" value="P:cell surface receptor signaling pathway"/>
    <property type="evidence" value="ECO:0007669"/>
    <property type="project" value="InterPro"/>
</dbReference>
<keyword evidence="8 17" id="KW-0472">Membrane</keyword>
<evidence type="ECO:0000256" key="4">
    <source>
        <dbReference type="ARBA" id="ARBA00022692"/>
    </source>
</evidence>
<dbReference type="GO" id="GO:0008340">
    <property type="term" value="P:determination of adult lifespan"/>
    <property type="evidence" value="ECO:0007669"/>
    <property type="project" value="Ensembl"/>
</dbReference>
<keyword evidence="6 17" id="KW-1133">Transmembrane helix</keyword>
<dbReference type="GO" id="GO:0019838">
    <property type="term" value="F:growth factor binding"/>
    <property type="evidence" value="ECO:0007669"/>
    <property type="project" value="Ensembl"/>
</dbReference>
<dbReference type="Gene3D" id="4.10.1240.10">
    <property type="entry name" value="GPCR, family 2, extracellular hormone receptor domain"/>
    <property type="match status" value="1"/>
</dbReference>
<feature type="transmembrane region" description="Helical" evidence="17">
    <location>
        <begin position="322"/>
        <end position="349"/>
    </location>
</feature>
<accession>A0A7N9DDL5</accession>
<dbReference type="GO" id="GO:0030141">
    <property type="term" value="C:secretory granule"/>
    <property type="evidence" value="ECO:0007669"/>
    <property type="project" value="Ensembl"/>
</dbReference>
<evidence type="ECO:0000256" key="2">
    <source>
        <dbReference type="ARBA" id="ARBA00005314"/>
    </source>
</evidence>
<feature type="transmembrane region" description="Helical" evidence="17">
    <location>
        <begin position="401"/>
        <end position="420"/>
    </location>
</feature>
<evidence type="ECO:0000256" key="17">
    <source>
        <dbReference type="SAM" id="Phobius"/>
    </source>
</evidence>
<feature type="transmembrane region" description="Helical" evidence="17">
    <location>
        <begin position="248"/>
        <end position="270"/>
    </location>
</feature>
<feature type="signal peptide" evidence="18">
    <location>
        <begin position="1"/>
        <end position="31"/>
    </location>
</feature>
<evidence type="ECO:0000256" key="11">
    <source>
        <dbReference type="ARBA" id="ARBA00023180"/>
    </source>
</evidence>
<comment type="subcellular location">
    <subcellularLocation>
        <location evidence="1">Cell membrane</location>
        <topology evidence="1">Multi-pass membrane protein</topology>
    </subcellularLocation>
</comment>
<dbReference type="SUPFAM" id="SSF81321">
    <property type="entry name" value="Family A G protein-coupled receptor-like"/>
    <property type="match status" value="1"/>
</dbReference>
<dbReference type="GO" id="GO:0043627">
    <property type="term" value="P:response to estrogen"/>
    <property type="evidence" value="ECO:0007669"/>
    <property type="project" value="Ensembl"/>
</dbReference>
<dbReference type="SUPFAM" id="SSF111418">
    <property type="entry name" value="Hormone receptor domain"/>
    <property type="match status" value="1"/>
</dbReference>
<dbReference type="GO" id="GO:0060124">
    <property type="term" value="P:positive regulation of growth hormone secretion"/>
    <property type="evidence" value="ECO:0007669"/>
    <property type="project" value="Ensembl"/>
</dbReference>
<evidence type="ECO:0000256" key="13">
    <source>
        <dbReference type="ARBA" id="ARBA00055347"/>
    </source>
</evidence>
<keyword evidence="10" id="KW-0675">Receptor</keyword>
<gene>
    <name evidence="21" type="primary">GHRHR</name>
</gene>
<dbReference type="SMART" id="SM00008">
    <property type="entry name" value="HormR"/>
    <property type="match status" value="1"/>
</dbReference>
<protein>
    <recommendedName>
        <fullName evidence="14">Growth hormone-releasing hormone receptor</fullName>
    </recommendedName>
    <alternativeName>
        <fullName evidence="15">Growth hormone-releasing factor receptor</fullName>
    </alternativeName>
</protein>
<feature type="transmembrane region" description="Helical" evidence="17">
    <location>
        <begin position="207"/>
        <end position="228"/>
    </location>
</feature>
<dbReference type="GO" id="GO:0016520">
    <property type="term" value="F:growth hormone-releasing hormone receptor activity"/>
    <property type="evidence" value="ECO:0007669"/>
    <property type="project" value="Ensembl"/>
</dbReference>
<keyword evidence="7" id="KW-0297">G-protein coupled receptor</keyword>
<proteinExistence type="inferred from homology"/>
<dbReference type="PROSITE" id="PS50261">
    <property type="entry name" value="G_PROTEIN_RECEP_F2_4"/>
    <property type="match status" value="1"/>
</dbReference>
<dbReference type="GO" id="GO:0005886">
    <property type="term" value="C:plasma membrane"/>
    <property type="evidence" value="ECO:0007669"/>
    <property type="project" value="UniProtKB-SubCell"/>
</dbReference>
<dbReference type="PROSITE" id="PS00649">
    <property type="entry name" value="G_PROTEIN_RECEP_F2_1"/>
    <property type="match status" value="1"/>
</dbReference>
<dbReference type="FunFam" id="1.20.1070.10:FF:000114">
    <property type="entry name" value="Growth hormone releasing hormone receptor"/>
    <property type="match status" value="1"/>
</dbReference>
<feature type="transmembrane region" description="Helical" evidence="17">
    <location>
        <begin position="172"/>
        <end position="195"/>
    </location>
</feature>
<feature type="region of interest" description="Disordered" evidence="16">
    <location>
        <begin position="508"/>
        <end position="546"/>
    </location>
</feature>
<feature type="transmembrane region" description="Helical" evidence="17">
    <location>
        <begin position="370"/>
        <end position="389"/>
    </location>
</feature>
<dbReference type="GO" id="GO:0048469">
    <property type="term" value="P:cell maturation"/>
    <property type="evidence" value="ECO:0007669"/>
    <property type="project" value="Ensembl"/>
</dbReference>
<dbReference type="InterPro" id="IPR036445">
    <property type="entry name" value="GPCR_2_extracell_dom_sf"/>
</dbReference>
<evidence type="ECO:0000256" key="16">
    <source>
        <dbReference type="SAM" id="MobiDB-lite"/>
    </source>
</evidence>
<dbReference type="PANTHER" id="PTHR45620:SF14">
    <property type="entry name" value="GROWTH HORMONE-RELEASING HORMONE RECEPTOR"/>
    <property type="match status" value="1"/>
</dbReference>
<keyword evidence="4 17" id="KW-0812">Transmembrane</keyword>
<sequence length="597" mass="65988">MEGATAGLTMDRRMWGAHILCVLSPLPTVLGHMHPECDLITQLREDESACLQAAEEMPNATLGCPRTWDGLLCWPTAGSGEWVTLPCPDFFSHFSSESGAVKRDCTITGWSEPFPPYPVACPVPLELLAEEGPVVSVAASPHPQSIMSVNRLHSSPLLLPHPQESYFSTVKIIYTMGHSISIVALFVAITILVALRRLHCPRNYVHTQLFATFILKAGAVFLKDAALFHSNDTDYCSFSTVLCKVSVAASHFATMTNFSWLLAEAVYLTCLLASTSPSSRRAFWWLVLAGWGLPVLFTGTWVGCKLAFEDVACWDLDNSSPYWWIIKGPIVLSVGVNFGLFLNIIRILVRKLEPAQGSLHTQSQYWRLSKSTLFLIPLFGIHYIIFNFLPDNAGLGIRLPLELGLGSFQGFIVAILYCFLNQEVRTEISRKWHGHDPELLPAWRTRAKWTTPSRSAAKGFADWAYDAGSWADPLTGGSLTAAKNPGWARGAACQSWCWRWTQDPRGLTRAQQAERAGGERAAGLDSLGSSVRNRRREENEGPILCPQRAPRTVGKIRKDEREPRCENCCAGFRLSGMWELRGLGVGVGRSSQGRLPG</sequence>
<dbReference type="GO" id="GO:0032869">
    <property type="term" value="P:cellular response to insulin stimulus"/>
    <property type="evidence" value="ECO:0007669"/>
    <property type="project" value="Ensembl"/>
</dbReference>
<dbReference type="InterPro" id="IPR003288">
    <property type="entry name" value="GPCR_2_GHRH_rcpt"/>
</dbReference>
<dbReference type="GO" id="GO:0033143">
    <property type="term" value="P:regulation of intracellular steroid hormone receptor signaling pathway"/>
    <property type="evidence" value="ECO:0007669"/>
    <property type="project" value="Ensembl"/>
</dbReference>
<dbReference type="GO" id="GO:0007189">
    <property type="term" value="P:adenylate cyclase-activating G protein-coupled receptor signaling pathway"/>
    <property type="evidence" value="ECO:0007669"/>
    <property type="project" value="Ensembl"/>
</dbReference>
<dbReference type="Pfam" id="PF02793">
    <property type="entry name" value="HRM"/>
    <property type="match status" value="1"/>
</dbReference>
<dbReference type="GeneTree" id="ENSGT00940000159858"/>
<evidence type="ECO:0000256" key="6">
    <source>
        <dbReference type="ARBA" id="ARBA00022989"/>
    </source>
</evidence>
<dbReference type="Gene3D" id="1.20.1070.10">
    <property type="entry name" value="Rhodopsin 7-helix transmembrane proteins"/>
    <property type="match status" value="1"/>
</dbReference>
<keyword evidence="11" id="KW-0325">Glycoprotein</keyword>
<dbReference type="Ensembl" id="ENSMFAT00000102361.1">
    <property type="protein sequence ID" value="ENSMFAP00000062982.1"/>
    <property type="gene ID" value="ENSMFAG00000031512.2"/>
</dbReference>
<evidence type="ECO:0000313" key="21">
    <source>
        <dbReference type="Ensembl" id="ENSMFAP00000062982.1"/>
    </source>
</evidence>
<dbReference type="Pfam" id="PF00002">
    <property type="entry name" value="7tm_2"/>
    <property type="match status" value="1"/>
</dbReference>
<dbReference type="PRINTS" id="PR01352">
    <property type="entry name" value="GHRHRECEPTOR"/>
</dbReference>
<dbReference type="GO" id="GO:0017046">
    <property type="term" value="F:peptide hormone binding"/>
    <property type="evidence" value="ECO:0007669"/>
    <property type="project" value="Ensembl"/>
</dbReference>
<evidence type="ECO:0000256" key="15">
    <source>
        <dbReference type="ARBA" id="ARBA00079039"/>
    </source>
</evidence>
<keyword evidence="5 18" id="KW-0732">Signal</keyword>